<dbReference type="EMBL" id="PFFQ01000004">
    <property type="protein sequence ID" value="PIW19363.1"/>
    <property type="molecule type" value="Genomic_DNA"/>
</dbReference>
<evidence type="ECO:0000313" key="2">
    <source>
        <dbReference type="Proteomes" id="UP000231019"/>
    </source>
</evidence>
<reference evidence="1 2" key="1">
    <citation type="submission" date="2017-09" db="EMBL/GenBank/DDBJ databases">
        <title>Depth-based differentiation of microbial function through sediment-hosted aquifers and enrichment of novel symbionts in the deep terrestrial subsurface.</title>
        <authorList>
            <person name="Probst A.J."/>
            <person name="Ladd B."/>
            <person name="Jarett J.K."/>
            <person name="Geller-Mcgrath D.E."/>
            <person name="Sieber C.M."/>
            <person name="Emerson J.B."/>
            <person name="Anantharaman K."/>
            <person name="Thomas B.C."/>
            <person name="Malmstrom R."/>
            <person name="Stieglmeier M."/>
            <person name="Klingl A."/>
            <person name="Woyke T."/>
            <person name="Ryan C.M."/>
            <person name="Banfield J.F."/>
        </authorList>
    </citation>
    <scope>NUCLEOTIDE SEQUENCE [LARGE SCALE GENOMIC DNA]</scope>
    <source>
        <strain evidence="1">CG17_big_fil_post_rev_8_21_14_2_50_48_46</strain>
    </source>
</reference>
<dbReference type="SUPFAM" id="SSF102405">
    <property type="entry name" value="MCP/YpsA-like"/>
    <property type="match status" value="1"/>
</dbReference>
<sequence>MAQQSGNADTLTDNKLDTFLEELQLLQSKGSKKIAFIGSRHISFAHQQLIETLAYALSLDDNHIITSGAPGTNFAVIKGVQRANPDNLTVILPQTIEQQPDESREQLSTLKTVIEYPERNNMTLAQASELCYSEIIGKCQQLVIFLYHTSMTLKQTIQFAHEQHKIVTAFYLD</sequence>
<name>A0A2M7GBQ8_9BACT</name>
<comment type="caution">
    <text evidence="1">The sequence shown here is derived from an EMBL/GenBank/DDBJ whole genome shotgun (WGS) entry which is preliminary data.</text>
</comment>
<organism evidence="1 2">
    <name type="scientific">bacterium (Candidatus Blackallbacteria) CG17_big_fil_post_rev_8_21_14_2_50_48_46</name>
    <dbReference type="NCBI Taxonomy" id="2014261"/>
    <lineage>
        <taxon>Bacteria</taxon>
        <taxon>Candidatus Blackallbacteria</taxon>
    </lineage>
</organism>
<proteinExistence type="predicted"/>
<dbReference type="Gene3D" id="3.40.50.450">
    <property type="match status" value="1"/>
</dbReference>
<accession>A0A2M7GBQ8</accession>
<gene>
    <name evidence="1" type="ORF">COW36_00555</name>
</gene>
<protein>
    <submittedName>
        <fullName evidence="1">DNA recombination-mediator protein A</fullName>
    </submittedName>
</protein>
<dbReference type="AlphaFoldDB" id="A0A2M7GBQ8"/>
<evidence type="ECO:0000313" key="1">
    <source>
        <dbReference type="EMBL" id="PIW19363.1"/>
    </source>
</evidence>
<dbReference type="Proteomes" id="UP000231019">
    <property type="component" value="Unassembled WGS sequence"/>
</dbReference>